<evidence type="ECO:0000256" key="3">
    <source>
        <dbReference type="SAM" id="MobiDB-lite"/>
    </source>
</evidence>
<feature type="region of interest" description="Disordered" evidence="3">
    <location>
        <begin position="961"/>
        <end position="995"/>
    </location>
</feature>
<name>A0AAV6VPA0_9ARAC</name>
<feature type="region of interest" description="Disordered" evidence="3">
    <location>
        <begin position="466"/>
        <end position="497"/>
    </location>
</feature>
<feature type="domain" description="tRNA-splicing endonuclease subunit Sen54 N-terminal" evidence="4">
    <location>
        <begin position="64"/>
        <end position="129"/>
    </location>
</feature>
<feature type="region of interest" description="Disordered" evidence="3">
    <location>
        <begin position="779"/>
        <end position="807"/>
    </location>
</feature>
<feature type="compositionally biased region" description="Polar residues" evidence="3">
    <location>
        <begin position="882"/>
        <end position="892"/>
    </location>
</feature>
<feature type="region of interest" description="Disordered" evidence="3">
    <location>
        <begin position="313"/>
        <end position="334"/>
    </location>
</feature>
<dbReference type="InterPro" id="IPR024336">
    <property type="entry name" value="tRNA_splic_suSen54_N"/>
</dbReference>
<evidence type="ECO:0000259" key="4">
    <source>
        <dbReference type="Pfam" id="PF12928"/>
    </source>
</evidence>
<gene>
    <name evidence="5" type="ORF">JTE90_001586</name>
</gene>
<dbReference type="InterPro" id="IPR024337">
    <property type="entry name" value="tRNA_splic_suSen54"/>
</dbReference>
<feature type="compositionally biased region" description="Polar residues" evidence="3">
    <location>
        <begin position="469"/>
        <end position="490"/>
    </location>
</feature>
<comment type="similarity">
    <text evidence="1">Belongs to the SEN54 family.</text>
</comment>
<feature type="compositionally biased region" description="Low complexity" evidence="3">
    <location>
        <begin position="554"/>
        <end position="568"/>
    </location>
</feature>
<evidence type="ECO:0000256" key="1">
    <source>
        <dbReference type="ARBA" id="ARBA00005736"/>
    </source>
</evidence>
<organism evidence="5 6">
    <name type="scientific">Oedothorax gibbosus</name>
    <dbReference type="NCBI Taxonomy" id="931172"/>
    <lineage>
        <taxon>Eukaryota</taxon>
        <taxon>Metazoa</taxon>
        <taxon>Ecdysozoa</taxon>
        <taxon>Arthropoda</taxon>
        <taxon>Chelicerata</taxon>
        <taxon>Arachnida</taxon>
        <taxon>Araneae</taxon>
        <taxon>Araneomorphae</taxon>
        <taxon>Entelegynae</taxon>
        <taxon>Araneoidea</taxon>
        <taxon>Linyphiidae</taxon>
        <taxon>Erigoninae</taxon>
        <taxon>Oedothorax</taxon>
    </lineage>
</organism>
<feature type="compositionally biased region" description="Polar residues" evidence="3">
    <location>
        <begin position="317"/>
        <end position="331"/>
    </location>
</feature>
<keyword evidence="6" id="KW-1185">Reference proteome</keyword>
<evidence type="ECO:0000313" key="6">
    <source>
        <dbReference type="Proteomes" id="UP000827092"/>
    </source>
</evidence>
<feature type="compositionally biased region" description="Polar residues" evidence="3">
    <location>
        <begin position="967"/>
        <end position="983"/>
    </location>
</feature>
<evidence type="ECO:0000313" key="5">
    <source>
        <dbReference type="EMBL" id="KAG8197657.1"/>
    </source>
</evidence>
<dbReference type="Pfam" id="PF12928">
    <property type="entry name" value="tRNA_int_end_N2"/>
    <property type="match status" value="1"/>
</dbReference>
<protein>
    <recommendedName>
        <fullName evidence="4">tRNA-splicing endonuclease subunit Sen54 N-terminal domain-containing protein</fullName>
    </recommendedName>
</protein>
<proteinExistence type="inferred from homology"/>
<dbReference type="GO" id="GO:0000379">
    <property type="term" value="P:tRNA-type intron splice site recognition and cleavage"/>
    <property type="evidence" value="ECO:0007669"/>
    <property type="project" value="TreeGrafter"/>
</dbReference>
<feature type="compositionally biased region" description="Acidic residues" evidence="3">
    <location>
        <begin position="798"/>
        <end position="807"/>
    </location>
</feature>
<dbReference type="Gene3D" id="3.40.1350.150">
    <property type="match status" value="1"/>
</dbReference>
<feature type="region of interest" description="Disordered" evidence="3">
    <location>
        <begin position="545"/>
        <end position="568"/>
    </location>
</feature>
<accession>A0AAV6VPA0</accession>
<dbReference type="EMBL" id="JAFNEN010000052">
    <property type="protein sequence ID" value="KAG8197657.1"/>
    <property type="molecule type" value="Genomic_DNA"/>
</dbReference>
<reference evidence="5 6" key="1">
    <citation type="journal article" date="2022" name="Nat. Ecol. Evol.">
        <title>A masculinizing supergene underlies an exaggerated male reproductive morph in a spider.</title>
        <authorList>
            <person name="Hendrickx F."/>
            <person name="De Corte Z."/>
            <person name="Sonet G."/>
            <person name="Van Belleghem S.M."/>
            <person name="Kostlbacher S."/>
            <person name="Vangestel C."/>
        </authorList>
    </citation>
    <scope>NUCLEOTIDE SEQUENCE [LARGE SCALE GENOMIC DNA]</scope>
    <source>
        <strain evidence="5">W744_W776</strain>
    </source>
</reference>
<dbReference type="PANTHER" id="PTHR21027">
    <property type="entry name" value="TRNA-SPLICING ENDONUCLEASE SUBUNIT SEN54"/>
    <property type="match status" value="1"/>
</dbReference>
<comment type="caution">
    <text evidence="5">The sequence shown here is derived from an EMBL/GenBank/DDBJ whole genome shotgun (WGS) entry which is preliminary data.</text>
</comment>
<dbReference type="GO" id="GO:0000214">
    <property type="term" value="C:tRNA-intron endonuclease complex"/>
    <property type="evidence" value="ECO:0007669"/>
    <property type="project" value="TreeGrafter"/>
</dbReference>
<dbReference type="PANTHER" id="PTHR21027:SF1">
    <property type="entry name" value="TRNA-SPLICING ENDONUCLEASE SUBUNIT SEN54"/>
    <property type="match status" value="1"/>
</dbReference>
<feature type="region of interest" description="Disordered" evidence="3">
    <location>
        <begin position="832"/>
        <end position="892"/>
    </location>
</feature>
<keyword evidence="2" id="KW-0819">tRNA processing</keyword>
<evidence type="ECO:0000256" key="2">
    <source>
        <dbReference type="ARBA" id="ARBA00022694"/>
    </source>
</evidence>
<dbReference type="Proteomes" id="UP000827092">
    <property type="component" value="Unassembled WGS sequence"/>
</dbReference>
<sequence length="1342" mass="149397">METDEIIEKDFTRHEVFLSAEELVAIRKPTEDLTAHIIGSKFYRQNHSQMEENAVKASIANFRDTLDKKRATRICDLMQARWDDQLNASLTDKLKGKYVQHMGRNVDGKVALSPEESMFLLENGCIEIMNGDTPMSTQEGFSVMLKRNLGVEKYKVYSHLAQLGFIVVSHQKELSITRYEKNMNLDKHQLKKRKATTMDIKEPNKKRLTFTGALSEEVKQITQQKDWDISLEDDDSVTECSSMVETSNIVQNSQPSEEVKEAEKEILNVESIDIQVQENVEEIIWDCKERDNVDSNSVCSIREEVSTSVSGKKLNSEIGNDSQIDHQPTQESEMECDVKETSKGGNSLSCSELFVVDKLPSTSTHSISDRLHSPPECFLANELPSTSEHSFSDKSPCSSELNPINKLPSSNDLTPVDELPSVKELTSVKEVPLTSETTCISEPLPPKESPSISKEVHSTIKLTDIDELPSTSELPSNNKSSLINESSVNGKTPIDEMPSISKLSSVKELPPISKTVVNELPSSSQALSVNLLTSPSKSLLINELSSTSDLNPGELPSTSELTTEELPSTNASISIDELASISKPPPVNDPQSSESQLIDKIASNKEQPPTSVLQTTGELQLNDTLNYTCKESSTNELPSVSEILPTKGFPHVNKLTSTTELQSTVDLSSDNQLLFNGEIPSASRHQVTVESESVKQKHIETERNSRLTSEKSDIEVMDVDSQSNDVSDSSRDVFDKEKRTFGNSINFLASGNSVVDTIESNENTNLDVLSCTSPKSVESDVLSLEPDSEDSFPRDDYETFEDGPENDYEEDVTLLEVTKKETKPLAVIDLLSEEENESSGSESGDSDDEISVVEVRSAPSGSKEIHSGSMNPQKICKKEEGSSSVPTNSNPVAVSPPKVVFPLLNRKNVVCVAQPPRNLLPIDVVLSKEAYVLELKPKVNEQQPRVWTSYRQMHAYQQMLRQKRQNPDFSGSPRTLDSSLQQHSHNRTLLDDPVPNLNNFNSPMDVNRNPVNYPPMYPMPHTSQINSVVSIRQQNMSMVENHNFPPFPPNFPANIPLPNLRPGMAPAQIIDQVQRTAISVATNMISYMMNQQQPQRSDLPRYPPPMNSYNSYSSVNGHGSDMHPMDVPPFFSNGGPPDFMLNERRHFRRRRHTGKPFPCSFKGASNKRSWDEVKASININTEDGLPVGTPSSFLPASDGSDIEEVPITPTETLWDSPVIPKLKPGMRLDKSFVLDTLQETKIANLRNCDLNDRCFQESTSIEVSFDVYLPGFNYRKTSPGIPKHRIIVIKTSDLVPRYSELAFIQRKWNDGAFLQVATVDNGDVSFASFSSITLQQMIPFES</sequence>